<dbReference type="PANTHER" id="PTHR34220">
    <property type="entry name" value="SENSOR HISTIDINE KINASE YPDA"/>
    <property type="match status" value="1"/>
</dbReference>
<protein>
    <submittedName>
        <fullName evidence="4">Sensor histidine kinase</fullName>
        <ecNumber evidence="4">2.7.13.3</ecNumber>
    </submittedName>
</protein>
<dbReference type="Pfam" id="PF06580">
    <property type="entry name" value="His_kinase"/>
    <property type="match status" value="1"/>
</dbReference>
<feature type="domain" description="Signal transduction histidine kinase internal region" evidence="3">
    <location>
        <begin position="190"/>
        <end position="268"/>
    </location>
</feature>
<accession>A0ABW7GWF3</accession>
<keyword evidence="2" id="KW-1133">Transmembrane helix</keyword>
<gene>
    <name evidence="4" type="ORF">ACG01O_06745</name>
</gene>
<evidence type="ECO:0000256" key="2">
    <source>
        <dbReference type="SAM" id="Phobius"/>
    </source>
</evidence>
<keyword evidence="2" id="KW-0812">Transmembrane</keyword>
<feature type="region of interest" description="Disordered" evidence="1">
    <location>
        <begin position="1"/>
        <end position="22"/>
    </location>
</feature>
<keyword evidence="4" id="KW-0808">Transferase</keyword>
<feature type="transmembrane region" description="Helical" evidence="2">
    <location>
        <begin position="154"/>
        <end position="176"/>
    </location>
</feature>
<feature type="transmembrane region" description="Helical" evidence="2">
    <location>
        <begin position="125"/>
        <end position="148"/>
    </location>
</feature>
<dbReference type="GO" id="GO:0004673">
    <property type="term" value="F:protein histidine kinase activity"/>
    <property type="evidence" value="ECO:0007669"/>
    <property type="project" value="UniProtKB-EC"/>
</dbReference>
<evidence type="ECO:0000313" key="5">
    <source>
        <dbReference type="Proteomes" id="UP001606303"/>
    </source>
</evidence>
<dbReference type="InterPro" id="IPR036890">
    <property type="entry name" value="HATPase_C_sf"/>
</dbReference>
<proteinExistence type="predicted"/>
<dbReference type="EC" id="2.7.13.3" evidence="4"/>
<dbReference type="EMBL" id="JBIGIB010000002">
    <property type="protein sequence ID" value="MFG6466298.1"/>
    <property type="molecule type" value="Genomic_DNA"/>
</dbReference>
<name>A0ABW7GWF3_9BURK</name>
<dbReference type="Gene3D" id="3.30.565.10">
    <property type="entry name" value="Histidine kinase-like ATPase, C-terminal domain"/>
    <property type="match status" value="1"/>
</dbReference>
<evidence type="ECO:0000256" key="1">
    <source>
        <dbReference type="SAM" id="MobiDB-lite"/>
    </source>
</evidence>
<sequence>MPLFKRRPAPPQGHWQETTQRSQWHTFGATELPPLPALDPRTRDGAGAGASDAQAFDVCHVGLVLRAVLGVHGVLALGAALMARDGGQWLALMAQGTVVTMFAVLAWLVGVCAGKRLWPRLTAGVLWPLLMGWGGAAGLLGLGLLNLTSDEPFTAWRATGVLLSGAAAAGVLLAWLQLRAHSQRPADALAQLVELQSRIRPHFLFNTLNSAIALVQVDPARAESVLEDLAELFRVALGEASEAVSLGEEVELAQRYLAIEQIRFGDRLRVRWQLDPQANGARVPPLLLQPLVENAVRHGVEPNDDGGELQVTTQRRGDQVEIRIVNTVGAPARTPGHGLALRNVRQRLALMHDVAARFDVDASAHRYALRILVPL</sequence>
<keyword evidence="2" id="KW-0472">Membrane</keyword>
<feature type="transmembrane region" description="Helical" evidence="2">
    <location>
        <begin position="63"/>
        <end position="83"/>
    </location>
</feature>
<dbReference type="InterPro" id="IPR010559">
    <property type="entry name" value="Sig_transdc_His_kin_internal"/>
</dbReference>
<keyword evidence="4" id="KW-0418">Kinase</keyword>
<dbReference type="Proteomes" id="UP001606303">
    <property type="component" value="Unassembled WGS sequence"/>
</dbReference>
<dbReference type="PANTHER" id="PTHR34220:SF7">
    <property type="entry name" value="SENSOR HISTIDINE KINASE YPDA"/>
    <property type="match status" value="1"/>
</dbReference>
<evidence type="ECO:0000259" key="3">
    <source>
        <dbReference type="Pfam" id="PF06580"/>
    </source>
</evidence>
<evidence type="ECO:0000313" key="4">
    <source>
        <dbReference type="EMBL" id="MFG6466298.1"/>
    </source>
</evidence>
<dbReference type="RefSeq" id="WP_394382733.1">
    <property type="nucleotide sequence ID" value="NZ_JBIGIB010000002.1"/>
</dbReference>
<comment type="caution">
    <text evidence="4">The sequence shown here is derived from an EMBL/GenBank/DDBJ whole genome shotgun (WGS) entry which is preliminary data.</text>
</comment>
<dbReference type="InterPro" id="IPR050640">
    <property type="entry name" value="Bact_2-comp_sensor_kinase"/>
</dbReference>
<organism evidence="4 5">
    <name type="scientific">Pelomonas baiyunensis</name>
    <dbReference type="NCBI Taxonomy" id="3299026"/>
    <lineage>
        <taxon>Bacteria</taxon>
        <taxon>Pseudomonadati</taxon>
        <taxon>Pseudomonadota</taxon>
        <taxon>Betaproteobacteria</taxon>
        <taxon>Burkholderiales</taxon>
        <taxon>Sphaerotilaceae</taxon>
        <taxon>Roseateles</taxon>
    </lineage>
</organism>
<dbReference type="SUPFAM" id="SSF55874">
    <property type="entry name" value="ATPase domain of HSP90 chaperone/DNA topoisomerase II/histidine kinase"/>
    <property type="match status" value="1"/>
</dbReference>
<reference evidence="4 5" key="1">
    <citation type="submission" date="2024-08" db="EMBL/GenBank/DDBJ databases">
        <authorList>
            <person name="Lu H."/>
        </authorList>
    </citation>
    <scope>NUCLEOTIDE SEQUENCE [LARGE SCALE GENOMIC DNA]</scope>
    <source>
        <strain evidence="4 5">BYS87W</strain>
    </source>
</reference>
<keyword evidence="5" id="KW-1185">Reference proteome</keyword>
<feature type="transmembrane region" description="Helical" evidence="2">
    <location>
        <begin position="89"/>
        <end position="113"/>
    </location>
</feature>